<evidence type="ECO:0000313" key="1">
    <source>
        <dbReference type="EMBL" id="ROI37867.1"/>
    </source>
</evidence>
<comment type="caution">
    <text evidence="1">The sequence shown here is derived from an EMBL/GenBank/DDBJ whole genome shotgun (WGS) entry which is preliminary data.</text>
</comment>
<name>A0A3N0XJ97_ANAGA</name>
<dbReference type="AlphaFoldDB" id="A0A3N0XJ97"/>
<dbReference type="EMBL" id="RJVU01072281">
    <property type="protein sequence ID" value="ROI37867.1"/>
    <property type="molecule type" value="Genomic_DNA"/>
</dbReference>
<dbReference type="PANTHER" id="PTHR31912:SF35">
    <property type="entry name" value="C2H2-TYPE DOMAIN-CONTAINING PROTEIN"/>
    <property type="match status" value="1"/>
</dbReference>
<proteinExistence type="predicted"/>
<evidence type="ECO:0000313" key="2">
    <source>
        <dbReference type="Proteomes" id="UP000281406"/>
    </source>
</evidence>
<organism evidence="1 2">
    <name type="scientific">Anabarilius grahami</name>
    <name type="common">Kanglang fish</name>
    <name type="synonym">Barilius grahami</name>
    <dbReference type="NCBI Taxonomy" id="495550"/>
    <lineage>
        <taxon>Eukaryota</taxon>
        <taxon>Metazoa</taxon>
        <taxon>Chordata</taxon>
        <taxon>Craniata</taxon>
        <taxon>Vertebrata</taxon>
        <taxon>Euteleostomi</taxon>
        <taxon>Actinopterygii</taxon>
        <taxon>Neopterygii</taxon>
        <taxon>Teleostei</taxon>
        <taxon>Ostariophysi</taxon>
        <taxon>Cypriniformes</taxon>
        <taxon>Xenocyprididae</taxon>
        <taxon>Xenocypridinae</taxon>
        <taxon>Xenocypridinae incertae sedis</taxon>
        <taxon>Anabarilius</taxon>
    </lineage>
</organism>
<protein>
    <submittedName>
        <fullName evidence="1">Uncharacterized protein</fullName>
    </submittedName>
</protein>
<dbReference type="PANTHER" id="PTHR31912">
    <property type="entry name" value="IP13529P"/>
    <property type="match status" value="1"/>
</dbReference>
<accession>A0A3N0XJ97</accession>
<reference evidence="1 2" key="1">
    <citation type="submission" date="2018-10" db="EMBL/GenBank/DDBJ databases">
        <title>Genome assembly for a Yunnan-Guizhou Plateau 3E fish, Anabarilius grahami (Regan), and its evolutionary and genetic applications.</title>
        <authorList>
            <person name="Jiang W."/>
        </authorList>
    </citation>
    <scope>NUCLEOTIDE SEQUENCE [LARGE SCALE GENOMIC DNA]</scope>
    <source>
        <strain evidence="1">AG-KIZ</strain>
        <tissue evidence="1">Muscle</tissue>
    </source>
</reference>
<sequence length="383" mass="43481">MEEFGIVLENGETVRGTVIAIAGDNLGSHCIGGFTENFSKSRHFCHYCLINRAMFESKGTELCPTRTKQSYQNSVSMSEGREICDGVKFDSVFNCLKHFHVCDPGLPPCLAHDLFEGVVSTDLALFIKQLVTVGKHFSYVQLNKNISSFKYSGSDLNNMPCEVKPDGEKLSGHAAQNWCLLRLFPLVIGDRIKNPLDDEFWQLCLKLRELVEMICAPKIDHDQVAYMKCLVEEYVHLRATLFPDAPLKPKHHFLLHYSELTLKLGPLIRLWSLQFESKHTYFKQCARKLRNFKNLGSTLAERHQLMQAYLSAGSIFPPDVQVAEADEFHSHLYNTCIQEAVRMQGIHDSAFVTLTATYKGTKYKTSMVVVVDYTDDVYTFGKI</sequence>
<dbReference type="OrthoDB" id="9995178at2759"/>
<gene>
    <name evidence="1" type="ORF">DPX16_0427</name>
</gene>
<keyword evidence="2" id="KW-1185">Reference proteome</keyword>
<dbReference type="Proteomes" id="UP000281406">
    <property type="component" value="Unassembled WGS sequence"/>
</dbReference>